<protein>
    <submittedName>
        <fullName evidence="2">Uncharacterized protein</fullName>
    </submittedName>
</protein>
<proteinExistence type="predicted"/>
<comment type="caution">
    <text evidence="2">The sequence shown here is derived from an EMBL/GenBank/DDBJ whole genome shotgun (WGS) entry which is preliminary data.</text>
</comment>
<evidence type="ECO:0000313" key="3">
    <source>
        <dbReference type="Proteomes" id="UP001157017"/>
    </source>
</evidence>
<keyword evidence="3" id="KW-1185">Reference proteome</keyword>
<gene>
    <name evidence="2" type="ORF">GCM10025868_12550</name>
</gene>
<reference evidence="3" key="1">
    <citation type="journal article" date="2019" name="Int. J. Syst. Evol. Microbiol.">
        <title>The Global Catalogue of Microorganisms (GCM) 10K type strain sequencing project: providing services to taxonomists for standard genome sequencing and annotation.</title>
        <authorList>
            <consortium name="The Broad Institute Genomics Platform"/>
            <consortium name="The Broad Institute Genome Sequencing Center for Infectious Disease"/>
            <person name="Wu L."/>
            <person name="Ma J."/>
        </authorList>
    </citation>
    <scope>NUCLEOTIDE SEQUENCE [LARGE SCALE GENOMIC DNA]</scope>
    <source>
        <strain evidence="3">NBRC 108730</strain>
    </source>
</reference>
<sequence length="130" mass="13824">MVLDLGGGRDDDEHLGGSGVHPHVVDREHVRGVGRRDEQRPVGQTVEHEHAGAIGDGAGEQAHDVRGGDDAREVDGLQAQVLRQRLGDLALGGVAELGDHDAQPLARAVGRTLHLQGVLRLRLGEQAARR</sequence>
<feature type="region of interest" description="Disordered" evidence="1">
    <location>
        <begin position="1"/>
        <end position="70"/>
    </location>
</feature>
<evidence type="ECO:0000256" key="1">
    <source>
        <dbReference type="SAM" id="MobiDB-lite"/>
    </source>
</evidence>
<organism evidence="2 3">
    <name type="scientific">Angustibacter aerolatus</name>
    <dbReference type="NCBI Taxonomy" id="1162965"/>
    <lineage>
        <taxon>Bacteria</taxon>
        <taxon>Bacillati</taxon>
        <taxon>Actinomycetota</taxon>
        <taxon>Actinomycetes</taxon>
        <taxon>Kineosporiales</taxon>
        <taxon>Kineosporiaceae</taxon>
    </lineage>
</organism>
<evidence type="ECO:0000313" key="2">
    <source>
        <dbReference type="EMBL" id="GMA86005.1"/>
    </source>
</evidence>
<accession>A0ABQ6JGM8</accession>
<dbReference type="EMBL" id="BSUZ01000001">
    <property type="protein sequence ID" value="GMA86005.1"/>
    <property type="molecule type" value="Genomic_DNA"/>
</dbReference>
<feature type="compositionally biased region" description="Basic and acidic residues" evidence="1">
    <location>
        <begin position="61"/>
        <end position="70"/>
    </location>
</feature>
<dbReference type="Proteomes" id="UP001157017">
    <property type="component" value="Unassembled WGS sequence"/>
</dbReference>
<feature type="compositionally biased region" description="Basic and acidic residues" evidence="1">
    <location>
        <begin position="23"/>
        <end position="51"/>
    </location>
</feature>
<name>A0ABQ6JGM8_9ACTN</name>